<keyword evidence="1" id="KW-0560">Oxidoreductase</keyword>
<dbReference type="EMBL" id="BEYU01000021">
    <property type="protein sequence ID" value="GBG26543.1"/>
    <property type="molecule type" value="Genomic_DNA"/>
</dbReference>
<dbReference type="Proteomes" id="UP000241890">
    <property type="component" value="Unassembled WGS sequence"/>
</dbReference>
<keyword evidence="3" id="KW-1133">Transmembrane helix</keyword>
<evidence type="ECO:0000256" key="2">
    <source>
        <dbReference type="ARBA" id="ARBA00023445"/>
    </source>
</evidence>
<evidence type="ECO:0000256" key="4">
    <source>
        <dbReference type="SAM" id="SignalP"/>
    </source>
</evidence>
<organism evidence="6 7">
    <name type="scientific">Hondaea fermentalgiana</name>
    <dbReference type="NCBI Taxonomy" id="2315210"/>
    <lineage>
        <taxon>Eukaryota</taxon>
        <taxon>Sar</taxon>
        <taxon>Stramenopiles</taxon>
        <taxon>Bigyra</taxon>
        <taxon>Labyrinthulomycetes</taxon>
        <taxon>Thraustochytrida</taxon>
        <taxon>Thraustochytriidae</taxon>
        <taxon>Hondaea</taxon>
    </lineage>
</organism>
<comment type="similarity">
    <text evidence="2">Belongs to the NAD(P)-dependent epimerase/dehydratase family. Dihydroflavonol-4-reductase subfamily.</text>
</comment>
<dbReference type="InterPro" id="IPR050425">
    <property type="entry name" value="NAD(P)_dehydrat-like"/>
</dbReference>
<keyword evidence="4" id="KW-0732">Signal</keyword>
<dbReference type="GO" id="GO:0016616">
    <property type="term" value="F:oxidoreductase activity, acting on the CH-OH group of donors, NAD or NADP as acceptor"/>
    <property type="evidence" value="ECO:0007669"/>
    <property type="project" value="TreeGrafter"/>
</dbReference>
<keyword evidence="3" id="KW-0472">Membrane</keyword>
<dbReference type="PANTHER" id="PTHR10366:SF564">
    <property type="entry name" value="STEROL-4-ALPHA-CARBOXYLATE 3-DEHYDROGENASE, DECARBOXYLATING"/>
    <property type="match status" value="1"/>
</dbReference>
<accession>A0A2R5GD52</accession>
<comment type="caution">
    <text evidence="6">The sequence shown here is derived from an EMBL/GenBank/DDBJ whole genome shotgun (WGS) entry which is preliminary data.</text>
</comment>
<reference evidence="6 7" key="1">
    <citation type="submission" date="2017-12" db="EMBL/GenBank/DDBJ databases">
        <title>Sequencing, de novo assembly and annotation of complete genome of a new Thraustochytrid species, strain FCC1311.</title>
        <authorList>
            <person name="Sedici K."/>
            <person name="Godart F."/>
            <person name="Aiese Cigliano R."/>
            <person name="Sanseverino W."/>
            <person name="Barakat M."/>
            <person name="Ortet P."/>
            <person name="Marechal E."/>
            <person name="Cagnac O."/>
            <person name="Amato A."/>
        </authorList>
    </citation>
    <scope>NUCLEOTIDE SEQUENCE [LARGE SCALE GENOMIC DNA]</scope>
</reference>
<name>A0A2R5GD52_9STRA</name>
<evidence type="ECO:0000259" key="5">
    <source>
        <dbReference type="Pfam" id="PF01370"/>
    </source>
</evidence>
<evidence type="ECO:0000313" key="6">
    <source>
        <dbReference type="EMBL" id="GBG26543.1"/>
    </source>
</evidence>
<evidence type="ECO:0000256" key="1">
    <source>
        <dbReference type="ARBA" id="ARBA00023002"/>
    </source>
</evidence>
<keyword evidence="7" id="KW-1185">Reference proteome</keyword>
<dbReference type="InterPro" id="IPR001509">
    <property type="entry name" value="Epimerase_deHydtase"/>
</dbReference>
<dbReference type="Pfam" id="PF01370">
    <property type="entry name" value="Epimerase"/>
    <property type="match status" value="1"/>
</dbReference>
<evidence type="ECO:0000256" key="3">
    <source>
        <dbReference type="SAM" id="Phobius"/>
    </source>
</evidence>
<proteinExistence type="inferred from homology"/>
<dbReference type="OrthoDB" id="40054at2759"/>
<evidence type="ECO:0000313" key="7">
    <source>
        <dbReference type="Proteomes" id="UP000241890"/>
    </source>
</evidence>
<dbReference type="Gene3D" id="3.40.50.720">
    <property type="entry name" value="NAD(P)-binding Rossmann-like Domain"/>
    <property type="match status" value="1"/>
</dbReference>
<feature type="domain" description="NAD-dependent epimerase/dehydratase" evidence="5">
    <location>
        <begin position="28"/>
        <end position="273"/>
    </location>
</feature>
<dbReference type="AlphaFoldDB" id="A0A2R5GD52"/>
<dbReference type="InterPro" id="IPR036291">
    <property type="entry name" value="NAD(P)-bd_dom_sf"/>
</dbReference>
<keyword evidence="3" id="KW-0812">Transmembrane</keyword>
<feature type="chain" id="PRO_5015312797" evidence="4">
    <location>
        <begin position="21"/>
        <end position="421"/>
    </location>
</feature>
<dbReference type="SUPFAM" id="SSF51735">
    <property type="entry name" value="NAD(P)-binding Rossmann-fold domains"/>
    <property type="match status" value="1"/>
</dbReference>
<dbReference type="PANTHER" id="PTHR10366">
    <property type="entry name" value="NAD DEPENDENT EPIMERASE/DEHYDRATASE"/>
    <property type="match status" value="1"/>
</dbReference>
<dbReference type="InParanoid" id="A0A2R5GD52"/>
<sequence>MRLATTLALLVALPLTSTVAVKPEDGCVLVSGATGFVAGHTIEVLLSKGFTVHGTVRSLEDEHKYSFLREIEDEMPGSLELFEADILEPKSFDQAAKGCSSMLHIASAVVTAGLNPQTVVDTAVAGTRAALDTAKKHQFKALVVTSSVATIFPDKDRLEKLGKDYPPATEADWNTFAQPDFGTYAYSKVMAEKSTLQWLDENEHDFRYASVHFPFAIGPQQAMRVTSSNLLVKVALSGELPLALPLRSSIVDVRDVARAHVHLLEQEAAKGRYIVALDPDGGSSTNPRDCMNILKRGFPDSPIPIFQYELPTWAAKILSKIDSRVDVAQISMSDYFDKHPGYIGTRIVDELGFEYKYTNTSETILDAGQSMVDLGIVDFDNQTVNPVIVAFMASPLLGLIVLGILYTVCCSTGVRLKEKKN</sequence>
<protein>
    <submittedName>
        <fullName evidence="6">3 beta-hydroxysteroid dehydrogenase type 4</fullName>
    </submittedName>
</protein>
<feature type="signal peptide" evidence="4">
    <location>
        <begin position="1"/>
        <end position="20"/>
    </location>
</feature>
<feature type="transmembrane region" description="Helical" evidence="3">
    <location>
        <begin position="387"/>
        <end position="409"/>
    </location>
</feature>
<gene>
    <name evidence="6" type="ORF">FCC1311_027642</name>
</gene>